<dbReference type="PANTHER" id="PTHR20961">
    <property type="entry name" value="GLYCOSYLTRANSFERASE"/>
    <property type="match status" value="1"/>
</dbReference>
<reference evidence="1 2" key="1">
    <citation type="submission" date="2022-01" db="EMBL/GenBank/DDBJ databases">
        <authorList>
            <person name="Xiong W."/>
            <person name="Schranz E."/>
        </authorList>
    </citation>
    <scope>NUCLEOTIDE SEQUENCE [LARGE SCALE GENOMIC DNA]</scope>
</reference>
<accession>A0AAU9LRG5</accession>
<comment type="caution">
    <text evidence="1">The sequence shown here is derived from an EMBL/GenBank/DDBJ whole genome shotgun (WGS) entry which is preliminary data.</text>
</comment>
<evidence type="ECO:0000313" key="2">
    <source>
        <dbReference type="Proteomes" id="UP001157418"/>
    </source>
</evidence>
<evidence type="ECO:0000313" key="1">
    <source>
        <dbReference type="EMBL" id="CAH1416997.1"/>
    </source>
</evidence>
<dbReference type="PANTHER" id="PTHR20961:SF5">
    <property type="entry name" value="GLYCOSYLTRANSFERASE-RELATED"/>
    <property type="match status" value="1"/>
</dbReference>
<dbReference type="EMBL" id="CAKMRJ010000002">
    <property type="protein sequence ID" value="CAH1416997.1"/>
    <property type="molecule type" value="Genomic_DNA"/>
</dbReference>
<proteinExistence type="predicted"/>
<dbReference type="InterPro" id="IPR007657">
    <property type="entry name" value="Glycosyltransferase_61"/>
</dbReference>
<dbReference type="Proteomes" id="UP001157418">
    <property type="component" value="Unassembled WGS sequence"/>
</dbReference>
<keyword evidence="2" id="KW-1185">Reference proteome</keyword>
<name>A0AAU9LRG5_9ASTR</name>
<sequence>MKTTTPSLLFRKNAFKSSIITFLQEIHQRKSANLRLTLVDGLKLVMISERATKPLESYVEIEETNQICNTSKQRSDTCEMKGDVRIQGNSSTIFVLSSHGKNASWTIKPYARKGDISAMERVTNFTIKVIQEKIETMPTCTKTHNVPVIVFSVGGYAGNNFVTPPNLNGGNVRGRRTSYSVS</sequence>
<protein>
    <submittedName>
        <fullName evidence="1">Uncharacterized protein</fullName>
    </submittedName>
</protein>
<dbReference type="GO" id="GO:0016757">
    <property type="term" value="F:glycosyltransferase activity"/>
    <property type="evidence" value="ECO:0007669"/>
    <property type="project" value="InterPro"/>
</dbReference>
<gene>
    <name evidence="1" type="ORF">LVIROSA_LOCUS4720</name>
</gene>
<dbReference type="AlphaFoldDB" id="A0AAU9LRG5"/>
<organism evidence="1 2">
    <name type="scientific">Lactuca virosa</name>
    <dbReference type="NCBI Taxonomy" id="75947"/>
    <lineage>
        <taxon>Eukaryota</taxon>
        <taxon>Viridiplantae</taxon>
        <taxon>Streptophyta</taxon>
        <taxon>Embryophyta</taxon>
        <taxon>Tracheophyta</taxon>
        <taxon>Spermatophyta</taxon>
        <taxon>Magnoliopsida</taxon>
        <taxon>eudicotyledons</taxon>
        <taxon>Gunneridae</taxon>
        <taxon>Pentapetalae</taxon>
        <taxon>asterids</taxon>
        <taxon>campanulids</taxon>
        <taxon>Asterales</taxon>
        <taxon>Asteraceae</taxon>
        <taxon>Cichorioideae</taxon>
        <taxon>Cichorieae</taxon>
        <taxon>Lactucinae</taxon>
        <taxon>Lactuca</taxon>
    </lineage>
</organism>